<protein>
    <submittedName>
        <fullName evidence="7">Malate synthase G</fullName>
        <ecNumber evidence="7">2.3.3.9</ecNumber>
    </submittedName>
</protein>
<sequence length="83" mass="9008">GHLMTNPAILLKDGSEIPEGLMDGLVTSLIAIHDLKGDGKFQNSTKGSVYIVKPKQHGPEEVAFTNEFFGRVEDALGLPRFTL</sequence>
<comment type="cofactor">
    <cofactor evidence="1">
        <name>Mg(2+)</name>
        <dbReference type="ChEBI" id="CHEBI:18420"/>
    </cofactor>
</comment>
<feature type="domain" description="Malate synthase TIM barrel" evidence="6">
    <location>
        <begin position="1"/>
        <end position="83"/>
    </location>
</feature>
<feature type="non-terminal residue" evidence="7">
    <location>
        <position position="1"/>
    </location>
</feature>
<reference evidence="7 8" key="1">
    <citation type="journal article" date="2018" name="Nat. Biotechnol.">
        <title>A standardized bacterial taxonomy based on genome phylogeny substantially revises the tree of life.</title>
        <authorList>
            <person name="Parks D.H."/>
            <person name="Chuvochina M."/>
            <person name="Waite D.W."/>
            <person name="Rinke C."/>
            <person name="Skarshewski A."/>
            <person name="Chaumeil P.A."/>
            <person name="Hugenholtz P."/>
        </authorList>
    </citation>
    <scope>NUCLEOTIDE SEQUENCE [LARGE SCALE GENOMIC DNA]</scope>
    <source>
        <strain evidence="7">UBA9049</strain>
    </source>
</reference>
<name>A0A3B8WHY3_MARNT</name>
<organism evidence="7 8">
    <name type="scientific">Marinobacter nauticus</name>
    <name type="common">Marinobacter hydrocarbonoclasticus</name>
    <name type="synonym">Marinobacter aquaeolei</name>
    <dbReference type="NCBI Taxonomy" id="2743"/>
    <lineage>
        <taxon>Bacteria</taxon>
        <taxon>Pseudomonadati</taxon>
        <taxon>Pseudomonadota</taxon>
        <taxon>Gammaproteobacteria</taxon>
        <taxon>Pseudomonadales</taxon>
        <taxon>Marinobacteraceae</taxon>
        <taxon>Marinobacter</taxon>
    </lineage>
</organism>
<dbReference type="GO" id="GO:0005829">
    <property type="term" value="C:cytosol"/>
    <property type="evidence" value="ECO:0007669"/>
    <property type="project" value="TreeGrafter"/>
</dbReference>
<keyword evidence="2" id="KW-0963">Cytoplasm</keyword>
<dbReference type="PANTHER" id="PTHR42739">
    <property type="entry name" value="MALATE SYNTHASE G"/>
    <property type="match status" value="1"/>
</dbReference>
<dbReference type="EC" id="2.3.3.9" evidence="7"/>
<gene>
    <name evidence="7" type="ORF">DCF82_00320</name>
</gene>
<feature type="non-terminal residue" evidence="7">
    <location>
        <position position="83"/>
    </location>
</feature>
<evidence type="ECO:0000256" key="4">
    <source>
        <dbReference type="ARBA" id="ARBA00022842"/>
    </source>
</evidence>
<dbReference type="GO" id="GO:0006097">
    <property type="term" value="P:glyoxylate cycle"/>
    <property type="evidence" value="ECO:0007669"/>
    <property type="project" value="InterPro"/>
</dbReference>
<evidence type="ECO:0000313" key="8">
    <source>
        <dbReference type="Proteomes" id="UP000261325"/>
    </source>
</evidence>
<dbReference type="GO" id="GO:0009436">
    <property type="term" value="P:glyoxylate catabolic process"/>
    <property type="evidence" value="ECO:0007669"/>
    <property type="project" value="TreeGrafter"/>
</dbReference>
<evidence type="ECO:0000256" key="1">
    <source>
        <dbReference type="ARBA" id="ARBA00001946"/>
    </source>
</evidence>
<keyword evidence="7" id="KW-0012">Acyltransferase</keyword>
<dbReference type="InterPro" id="IPR006253">
    <property type="entry name" value="Malate_synthG"/>
</dbReference>
<evidence type="ECO:0000313" key="7">
    <source>
        <dbReference type="EMBL" id="HAC26265.1"/>
    </source>
</evidence>
<dbReference type="SUPFAM" id="SSF51645">
    <property type="entry name" value="Malate synthase G"/>
    <property type="match status" value="1"/>
</dbReference>
<keyword evidence="3" id="KW-0479">Metal-binding</keyword>
<dbReference type="GO" id="GO:0004474">
    <property type="term" value="F:malate synthase activity"/>
    <property type="evidence" value="ECO:0007669"/>
    <property type="project" value="UniProtKB-EC"/>
</dbReference>
<dbReference type="Pfam" id="PF01274">
    <property type="entry name" value="MS_TIM-barrel"/>
    <property type="match status" value="1"/>
</dbReference>
<evidence type="ECO:0000256" key="3">
    <source>
        <dbReference type="ARBA" id="ARBA00022723"/>
    </source>
</evidence>
<dbReference type="GO" id="GO:0000287">
    <property type="term" value="F:magnesium ion binding"/>
    <property type="evidence" value="ECO:0007669"/>
    <property type="project" value="TreeGrafter"/>
</dbReference>
<keyword evidence="7" id="KW-0808">Transferase</keyword>
<dbReference type="InterPro" id="IPR046363">
    <property type="entry name" value="MS_N_TIM-barrel_dom"/>
</dbReference>
<keyword evidence="4" id="KW-0460">Magnesium</keyword>
<dbReference type="Proteomes" id="UP000261325">
    <property type="component" value="Unassembled WGS sequence"/>
</dbReference>
<evidence type="ECO:0000256" key="2">
    <source>
        <dbReference type="ARBA" id="ARBA00022490"/>
    </source>
</evidence>
<proteinExistence type="predicted"/>
<dbReference type="AlphaFoldDB" id="A0A3B8WHY3"/>
<dbReference type="InterPro" id="IPR001465">
    <property type="entry name" value="Malate_synthase_TIM"/>
</dbReference>
<accession>A0A3B8WHY3</accession>
<dbReference type="EMBL" id="DLYI01000004">
    <property type="protein sequence ID" value="HAC26265.1"/>
    <property type="molecule type" value="Genomic_DNA"/>
</dbReference>
<keyword evidence="5" id="KW-0558">Oxidation</keyword>
<dbReference type="PANTHER" id="PTHR42739:SF1">
    <property type="entry name" value="MALATE SYNTHASE G"/>
    <property type="match status" value="1"/>
</dbReference>
<comment type="caution">
    <text evidence="7">The sequence shown here is derived from an EMBL/GenBank/DDBJ whole genome shotgun (WGS) entry which is preliminary data.</text>
</comment>
<evidence type="ECO:0000256" key="5">
    <source>
        <dbReference type="ARBA" id="ARBA00023097"/>
    </source>
</evidence>
<evidence type="ECO:0000259" key="6">
    <source>
        <dbReference type="Pfam" id="PF01274"/>
    </source>
</evidence>
<dbReference type="Gene3D" id="3.20.20.360">
    <property type="entry name" value="Malate synthase, domain 3"/>
    <property type="match status" value="1"/>
</dbReference>
<dbReference type="InterPro" id="IPR011076">
    <property type="entry name" value="Malate_synth_sf"/>
</dbReference>